<evidence type="ECO:0000313" key="2">
    <source>
        <dbReference type="Proteomes" id="UP000309340"/>
    </source>
</evidence>
<dbReference type="STRING" id="329884.A0A4U0WDA2"/>
<gene>
    <name evidence="1" type="ORF">B0A55_11035</name>
</gene>
<dbReference type="PANTHER" id="PTHR28255">
    <property type="match status" value="1"/>
</dbReference>
<feature type="non-terminal residue" evidence="1">
    <location>
        <position position="1"/>
    </location>
</feature>
<dbReference type="Gene3D" id="3.30.450.150">
    <property type="entry name" value="Haem-degrading domain"/>
    <property type="match status" value="1"/>
</dbReference>
<dbReference type="InterPro" id="IPR038084">
    <property type="entry name" value="PduO/GlcC-like_sf"/>
</dbReference>
<dbReference type="Proteomes" id="UP000309340">
    <property type="component" value="Unassembled WGS sequence"/>
</dbReference>
<protein>
    <submittedName>
        <fullName evidence="1">Uncharacterized protein</fullName>
    </submittedName>
</protein>
<dbReference type="InterPro" id="IPR005624">
    <property type="entry name" value="PduO/GlcC-like"/>
</dbReference>
<dbReference type="InterPro" id="IPR010371">
    <property type="entry name" value="YBR137W-like"/>
</dbReference>
<dbReference type="GO" id="GO:0006620">
    <property type="term" value="P:post-translational protein targeting to endoplasmic reticulum membrane"/>
    <property type="evidence" value="ECO:0007669"/>
    <property type="project" value="TreeGrafter"/>
</dbReference>
<dbReference type="EMBL" id="NAJQ01001332">
    <property type="protein sequence ID" value="TKA60674.1"/>
    <property type="molecule type" value="Genomic_DNA"/>
</dbReference>
<comment type="caution">
    <text evidence="1">The sequence shown here is derived from an EMBL/GenBank/DDBJ whole genome shotgun (WGS) entry which is preliminary data.</text>
</comment>
<accession>A0A4U0WDA2</accession>
<dbReference type="OrthoDB" id="2209940at2759"/>
<dbReference type="PANTHER" id="PTHR28255:SF1">
    <property type="entry name" value="UPF0303 PROTEIN YBR137W"/>
    <property type="match status" value="1"/>
</dbReference>
<organism evidence="1 2">
    <name type="scientific">Friedmanniomyces simplex</name>
    <dbReference type="NCBI Taxonomy" id="329884"/>
    <lineage>
        <taxon>Eukaryota</taxon>
        <taxon>Fungi</taxon>
        <taxon>Dikarya</taxon>
        <taxon>Ascomycota</taxon>
        <taxon>Pezizomycotina</taxon>
        <taxon>Dothideomycetes</taxon>
        <taxon>Dothideomycetidae</taxon>
        <taxon>Mycosphaerellales</taxon>
        <taxon>Teratosphaeriaceae</taxon>
        <taxon>Friedmanniomyces</taxon>
    </lineage>
</organism>
<reference evidence="1 2" key="1">
    <citation type="submission" date="2017-03" db="EMBL/GenBank/DDBJ databases">
        <title>Genomes of endolithic fungi from Antarctica.</title>
        <authorList>
            <person name="Coleine C."/>
            <person name="Masonjones S."/>
            <person name="Stajich J.E."/>
        </authorList>
    </citation>
    <scope>NUCLEOTIDE SEQUENCE [LARGE SCALE GENOMIC DNA]</scope>
    <source>
        <strain evidence="1 2">CCFEE 5184</strain>
    </source>
</reference>
<keyword evidence="2" id="KW-1185">Reference proteome</keyword>
<dbReference type="AlphaFoldDB" id="A0A4U0WDA2"/>
<name>A0A4U0WDA2_9PEZI</name>
<sequence>FGLGDGAGSYAIHGGGWPVRVQGVAGTVAVVVVSGLKQEQDHGIIVLAVGEMLEEMGVEVGEKKKED</sequence>
<dbReference type="SUPFAM" id="SSF143744">
    <property type="entry name" value="GlcG-like"/>
    <property type="match status" value="1"/>
</dbReference>
<dbReference type="GO" id="GO:0072380">
    <property type="term" value="C:TRC complex"/>
    <property type="evidence" value="ECO:0007669"/>
    <property type="project" value="TreeGrafter"/>
</dbReference>
<dbReference type="Pfam" id="PF03928">
    <property type="entry name" value="HbpS-like"/>
    <property type="match status" value="1"/>
</dbReference>
<proteinExistence type="predicted"/>
<evidence type="ECO:0000313" key="1">
    <source>
        <dbReference type="EMBL" id="TKA60674.1"/>
    </source>
</evidence>